<dbReference type="Proteomes" id="UP000008837">
    <property type="component" value="Unassembled WGS sequence"/>
</dbReference>
<evidence type="ECO:0000256" key="5">
    <source>
        <dbReference type="ARBA" id="ARBA00022777"/>
    </source>
</evidence>
<dbReference type="InterPro" id="IPR017441">
    <property type="entry name" value="Protein_kinase_ATP_BS"/>
</dbReference>
<keyword evidence="6 9" id="KW-0067">ATP-binding</keyword>
<dbReference type="KEGG" id="mgl:MGL_0069"/>
<keyword evidence="3" id="KW-0808">Transferase</keyword>
<comment type="catalytic activity">
    <reaction evidence="7">
        <text>L-threonyl-[protein] + ATP = O-phospho-L-threonyl-[protein] + ADP + H(+)</text>
        <dbReference type="Rhea" id="RHEA:46608"/>
        <dbReference type="Rhea" id="RHEA-COMP:11060"/>
        <dbReference type="Rhea" id="RHEA-COMP:11605"/>
        <dbReference type="ChEBI" id="CHEBI:15378"/>
        <dbReference type="ChEBI" id="CHEBI:30013"/>
        <dbReference type="ChEBI" id="CHEBI:30616"/>
        <dbReference type="ChEBI" id="CHEBI:61977"/>
        <dbReference type="ChEBI" id="CHEBI:456216"/>
        <dbReference type="EC" id="2.7.11.1"/>
    </reaction>
</comment>
<evidence type="ECO:0000256" key="9">
    <source>
        <dbReference type="PROSITE-ProRule" id="PRU10141"/>
    </source>
</evidence>
<gene>
    <name evidence="11" type="ORF">MGL_0069</name>
</gene>
<evidence type="ECO:0000313" key="11">
    <source>
        <dbReference type="EMBL" id="EDP45080.1"/>
    </source>
</evidence>
<accession>A8PRJ9</accession>
<name>A8PRJ9_MALGO</name>
<dbReference type="EMBL" id="AAYY01000001">
    <property type="protein sequence ID" value="EDP45080.1"/>
    <property type="molecule type" value="Genomic_DNA"/>
</dbReference>
<evidence type="ECO:0000256" key="6">
    <source>
        <dbReference type="ARBA" id="ARBA00022840"/>
    </source>
</evidence>
<dbReference type="AlphaFoldDB" id="A8PRJ9"/>
<organism evidence="11 12">
    <name type="scientific">Malassezia globosa (strain ATCC MYA-4612 / CBS 7966)</name>
    <name type="common">Dandruff-associated fungus</name>
    <dbReference type="NCBI Taxonomy" id="425265"/>
    <lineage>
        <taxon>Eukaryota</taxon>
        <taxon>Fungi</taxon>
        <taxon>Dikarya</taxon>
        <taxon>Basidiomycota</taxon>
        <taxon>Ustilaginomycotina</taxon>
        <taxon>Malasseziomycetes</taxon>
        <taxon>Malasseziales</taxon>
        <taxon>Malasseziaceae</taxon>
        <taxon>Malassezia</taxon>
    </lineage>
</organism>
<evidence type="ECO:0000313" key="12">
    <source>
        <dbReference type="Proteomes" id="UP000008837"/>
    </source>
</evidence>
<dbReference type="PANTHER" id="PTHR45998:SF2">
    <property type="entry name" value="SERINE_THREONINE-PROTEIN KINASE 16"/>
    <property type="match status" value="1"/>
</dbReference>
<dbReference type="GeneID" id="5856600"/>
<dbReference type="OrthoDB" id="248923at2759"/>
<dbReference type="Gene3D" id="3.30.200.20">
    <property type="entry name" value="Phosphorylase Kinase, domain 1"/>
    <property type="match status" value="1"/>
</dbReference>
<dbReference type="GO" id="GO:0004674">
    <property type="term" value="F:protein serine/threonine kinase activity"/>
    <property type="evidence" value="ECO:0007669"/>
    <property type="project" value="UniProtKB-KW"/>
</dbReference>
<dbReference type="PROSITE" id="PS00107">
    <property type="entry name" value="PROTEIN_KINASE_ATP"/>
    <property type="match status" value="1"/>
</dbReference>
<proteinExistence type="predicted"/>
<dbReference type="SUPFAM" id="SSF56112">
    <property type="entry name" value="Protein kinase-like (PK-like)"/>
    <property type="match status" value="1"/>
</dbReference>
<dbReference type="InterPro" id="IPR000719">
    <property type="entry name" value="Prot_kinase_dom"/>
</dbReference>
<reference evidence="11 12" key="1">
    <citation type="journal article" date="2007" name="Proc. Natl. Acad. Sci. U.S.A.">
        <title>Dandruff-associated Malassezia genomes reveal convergent and divergent virulence traits shared with plant and human fungal pathogens.</title>
        <authorList>
            <person name="Xu J."/>
            <person name="Saunders C.W."/>
            <person name="Hu P."/>
            <person name="Grant R.A."/>
            <person name="Boekhout T."/>
            <person name="Kuramae E.E."/>
            <person name="Kronstad J.W."/>
            <person name="Deangelis Y.M."/>
            <person name="Reeder N.L."/>
            <person name="Johnstone K.R."/>
            <person name="Leland M."/>
            <person name="Fieno A.M."/>
            <person name="Begley W.M."/>
            <person name="Sun Y."/>
            <person name="Lacey M.P."/>
            <person name="Chaudhary T."/>
            <person name="Keough T."/>
            <person name="Chu L."/>
            <person name="Sears R."/>
            <person name="Yuan B."/>
            <person name="Dawson T.L.Jr."/>
        </authorList>
    </citation>
    <scope>NUCLEOTIDE SEQUENCE [LARGE SCALE GENOMIC DNA]</scope>
    <source>
        <strain evidence="12">ATCC MYA-4612 / CBS 7966</strain>
    </source>
</reference>
<dbReference type="GO" id="GO:0005524">
    <property type="term" value="F:ATP binding"/>
    <property type="evidence" value="ECO:0007669"/>
    <property type="project" value="UniProtKB-UniRule"/>
</dbReference>
<keyword evidence="12" id="KW-1185">Reference proteome</keyword>
<keyword evidence="4 9" id="KW-0547">Nucleotide-binding</keyword>
<feature type="domain" description="Protein kinase" evidence="10">
    <location>
        <begin position="42"/>
        <end position="81"/>
    </location>
</feature>
<keyword evidence="5" id="KW-0418">Kinase</keyword>
<dbReference type="InParanoid" id="A8PRJ9"/>
<comment type="catalytic activity">
    <reaction evidence="8">
        <text>L-seryl-[protein] + ATP = O-phospho-L-seryl-[protein] + ADP + H(+)</text>
        <dbReference type="Rhea" id="RHEA:17989"/>
        <dbReference type="Rhea" id="RHEA-COMP:9863"/>
        <dbReference type="Rhea" id="RHEA-COMP:11604"/>
        <dbReference type="ChEBI" id="CHEBI:15378"/>
        <dbReference type="ChEBI" id="CHEBI:29999"/>
        <dbReference type="ChEBI" id="CHEBI:30616"/>
        <dbReference type="ChEBI" id="CHEBI:83421"/>
        <dbReference type="ChEBI" id="CHEBI:456216"/>
        <dbReference type="EC" id="2.7.11.1"/>
    </reaction>
</comment>
<feature type="binding site" evidence="9">
    <location>
        <position position="78"/>
    </location>
    <ligand>
        <name>ATP</name>
        <dbReference type="ChEBI" id="CHEBI:30616"/>
    </ligand>
</feature>
<evidence type="ECO:0000256" key="8">
    <source>
        <dbReference type="ARBA" id="ARBA00048679"/>
    </source>
</evidence>
<dbReference type="EC" id="2.7.11.1" evidence="1"/>
<evidence type="ECO:0000256" key="7">
    <source>
        <dbReference type="ARBA" id="ARBA00047899"/>
    </source>
</evidence>
<dbReference type="VEuPathDB" id="FungiDB:MGL_0069"/>
<evidence type="ECO:0000259" key="10">
    <source>
        <dbReference type="PROSITE" id="PS50011"/>
    </source>
</evidence>
<dbReference type="InterPro" id="IPR011009">
    <property type="entry name" value="Kinase-like_dom_sf"/>
</dbReference>
<protein>
    <recommendedName>
        <fullName evidence="1">non-specific serine/threonine protein kinase</fullName>
        <ecNumber evidence="1">2.7.11.1</ecNumber>
    </recommendedName>
</protein>
<dbReference type="PROSITE" id="PS50011">
    <property type="entry name" value="PROTEIN_KINASE_DOM"/>
    <property type="match status" value="1"/>
</dbReference>
<dbReference type="GO" id="GO:0005794">
    <property type="term" value="C:Golgi apparatus"/>
    <property type="evidence" value="ECO:0007669"/>
    <property type="project" value="TreeGrafter"/>
</dbReference>
<evidence type="ECO:0000256" key="4">
    <source>
        <dbReference type="ARBA" id="ARBA00022741"/>
    </source>
</evidence>
<dbReference type="InterPro" id="IPR052239">
    <property type="entry name" value="Ser/Thr-specific_kinases"/>
</dbReference>
<evidence type="ECO:0000256" key="1">
    <source>
        <dbReference type="ARBA" id="ARBA00012513"/>
    </source>
</evidence>
<keyword evidence="2" id="KW-0723">Serine/threonine-protein kinase</keyword>
<sequence length="81" mass="8934">MTDAAALVSRAYEYAQDGILALMSCLDCADGYGTVNVNGVSYEVMQLLGEGGFSMVYLVRDRTSGRMYALKKVKLIRKFTH</sequence>
<dbReference type="RefSeq" id="XP_001732294.1">
    <property type="nucleotide sequence ID" value="XM_001732242.1"/>
</dbReference>
<comment type="caution">
    <text evidence="11">The sequence shown here is derived from an EMBL/GenBank/DDBJ whole genome shotgun (WGS) entry which is preliminary data.</text>
</comment>
<evidence type="ECO:0000256" key="3">
    <source>
        <dbReference type="ARBA" id="ARBA00022679"/>
    </source>
</evidence>
<evidence type="ECO:0000256" key="2">
    <source>
        <dbReference type="ARBA" id="ARBA00022527"/>
    </source>
</evidence>
<dbReference type="PANTHER" id="PTHR45998">
    <property type="entry name" value="SERINE/THREONINE-PROTEIN KINASE 16"/>
    <property type="match status" value="1"/>
</dbReference>